<dbReference type="AlphaFoldDB" id="D9SH71"/>
<protein>
    <submittedName>
        <fullName evidence="3">Putative lipoprotein transmembrane</fullName>
    </submittedName>
</protein>
<keyword evidence="1" id="KW-0732">Signal</keyword>
<evidence type="ECO:0000313" key="3">
    <source>
        <dbReference type="EMBL" id="ADL55868.1"/>
    </source>
</evidence>
<accession>D9SH71</accession>
<name>D9SH71_GALCS</name>
<evidence type="ECO:0000259" key="2">
    <source>
        <dbReference type="Pfam" id="PF16036"/>
    </source>
</evidence>
<dbReference type="Pfam" id="PF16036">
    <property type="entry name" value="Chalcone_3"/>
    <property type="match status" value="1"/>
</dbReference>
<dbReference type="InterPro" id="IPR016087">
    <property type="entry name" value="Chalcone_isomerase"/>
</dbReference>
<dbReference type="Gene3D" id="3.50.70.10">
    <property type="match status" value="1"/>
</dbReference>
<evidence type="ECO:0000256" key="1">
    <source>
        <dbReference type="SAM" id="SignalP"/>
    </source>
</evidence>
<feature type="chain" id="PRO_5003128225" evidence="1">
    <location>
        <begin position="20"/>
        <end position="188"/>
    </location>
</feature>
<dbReference type="EMBL" id="CP002159">
    <property type="protein sequence ID" value="ADL55868.1"/>
    <property type="molecule type" value="Genomic_DNA"/>
</dbReference>
<evidence type="ECO:0000313" key="4">
    <source>
        <dbReference type="Proteomes" id="UP000001235"/>
    </source>
</evidence>
<dbReference type="RefSeq" id="WP_013293802.1">
    <property type="nucleotide sequence ID" value="NC_014394.1"/>
</dbReference>
<keyword evidence="3" id="KW-0472">Membrane</keyword>
<dbReference type="SUPFAM" id="SSF54626">
    <property type="entry name" value="Chalcone isomerase"/>
    <property type="match status" value="1"/>
</dbReference>
<dbReference type="InterPro" id="IPR016088">
    <property type="entry name" value="Chalcone_isomerase_3-sand"/>
</dbReference>
<feature type="domain" description="Chalcone isomerase" evidence="2">
    <location>
        <begin position="19"/>
        <end position="186"/>
    </location>
</feature>
<dbReference type="OrthoDB" id="9795336at2"/>
<sequence precursor="true">MKKKLLCAMFLLVSHSTQAVELKGVALPDVVHLGNSNLVLNGAGVRSKFIFDLYVTALYLNAKKNMATAVLSDLGEKRIAMYFLDDISAANLLYSFDEGIRDNHSATELAAMKEELHKFDVICHRMVRLKAGDVILFDYQIGTGTQVWVNGGLRGTIAGSTFYNTLLKIWLGEKPVQQDLKLKLLGGF</sequence>
<organism evidence="3 4">
    <name type="scientific">Gallionella capsiferriformans (strain ES-2)</name>
    <name type="common">Gallionella ferruginea capsiferriformans (strain ES-2)</name>
    <dbReference type="NCBI Taxonomy" id="395494"/>
    <lineage>
        <taxon>Bacteria</taxon>
        <taxon>Pseudomonadati</taxon>
        <taxon>Pseudomonadota</taxon>
        <taxon>Betaproteobacteria</taxon>
        <taxon>Nitrosomonadales</taxon>
        <taxon>Gallionellaceae</taxon>
        <taxon>Gallionella</taxon>
    </lineage>
</organism>
<dbReference type="eggNOG" id="COG0810">
    <property type="taxonomic scope" value="Bacteria"/>
</dbReference>
<feature type="signal peptide" evidence="1">
    <location>
        <begin position="1"/>
        <end position="19"/>
    </location>
</feature>
<keyword evidence="3" id="KW-0812">Transmembrane</keyword>
<dbReference type="HOGENOM" id="CLU_102167_0_0_4"/>
<proteinExistence type="predicted"/>
<dbReference type="InterPro" id="IPR036298">
    <property type="entry name" value="Chalcone_isomerase_sf"/>
</dbReference>
<keyword evidence="3" id="KW-0449">Lipoprotein</keyword>
<keyword evidence="4" id="KW-1185">Reference proteome</keyword>
<dbReference type="KEGG" id="gca:Galf_1858"/>
<dbReference type="Proteomes" id="UP000001235">
    <property type="component" value="Chromosome"/>
</dbReference>
<dbReference type="STRING" id="395494.Galf_1858"/>
<gene>
    <name evidence="3" type="ordered locus">Galf_1858</name>
</gene>
<reference evidence="3 4" key="1">
    <citation type="submission" date="2010-08" db="EMBL/GenBank/DDBJ databases">
        <title>Complete sequence of Gallionella capsiferriformans ES-2.</title>
        <authorList>
            <consortium name="US DOE Joint Genome Institute"/>
            <person name="Lucas S."/>
            <person name="Copeland A."/>
            <person name="Lapidus A."/>
            <person name="Cheng J.-F."/>
            <person name="Bruce D."/>
            <person name="Goodwin L."/>
            <person name="Pitluck S."/>
            <person name="Chertkov O."/>
            <person name="Davenport K.W."/>
            <person name="Detter J.C."/>
            <person name="Han C."/>
            <person name="Tapia R."/>
            <person name="Land M."/>
            <person name="Hauser L."/>
            <person name="Chang Y.-J."/>
            <person name="Jeffries C."/>
            <person name="Kyrpides N."/>
            <person name="Ivanova N."/>
            <person name="Mikhailova N."/>
            <person name="Shelobolina E.S."/>
            <person name="Picardal F."/>
            <person name="Roden E."/>
            <person name="Emerson D."/>
            <person name="Woyke T."/>
        </authorList>
    </citation>
    <scope>NUCLEOTIDE SEQUENCE [LARGE SCALE GENOMIC DNA]</scope>
    <source>
        <strain evidence="3 4">ES-2</strain>
    </source>
</reference>
<dbReference type="GO" id="GO:0016872">
    <property type="term" value="F:intramolecular lyase activity"/>
    <property type="evidence" value="ECO:0007669"/>
    <property type="project" value="InterPro"/>
</dbReference>